<evidence type="ECO:0000313" key="3">
    <source>
        <dbReference type="Proteomes" id="UP000664914"/>
    </source>
</evidence>
<keyword evidence="1" id="KW-0472">Membrane</keyword>
<reference evidence="2" key="2">
    <citation type="submission" date="2021-04" db="EMBL/GenBank/DDBJ databases">
        <title>Isolation and genomic analysis of the ibuprofen-degrading bacterium Sphingomonas strain MPO218.</title>
        <authorList>
            <person name="Aulestia M."/>
            <person name="Flores A."/>
            <person name="Mangas E.L."/>
            <person name="Perez-Pulido A.J."/>
            <person name="Santero E."/>
            <person name="Camacho E.M."/>
        </authorList>
    </citation>
    <scope>NUCLEOTIDE SEQUENCE</scope>
    <source>
        <strain evidence="2">MPO218</strain>
    </source>
</reference>
<evidence type="ECO:0000313" key="2">
    <source>
        <dbReference type="EMBL" id="QTH19819.1"/>
    </source>
</evidence>
<proteinExistence type="predicted"/>
<keyword evidence="1" id="KW-1133">Transmembrane helix</keyword>
<protein>
    <submittedName>
        <fullName evidence="2">Uncharacterized protein</fullName>
    </submittedName>
</protein>
<reference evidence="2" key="1">
    <citation type="submission" date="2020-07" db="EMBL/GenBank/DDBJ databases">
        <authorList>
            <person name="Camacho E."/>
        </authorList>
    </citation>
    <scope>NUCLEOTIDE SEQUENCE</scope>
    <source>
        <strain evidence="2">MPO218</strain>
    </source>
</reference>
<feature type="transmembrane region" description="Helical" evidence="1">
    <location>
        <begin position="7"/>
        <end position="26"/>
    </location>
</feature>
<name>A0A975CZB0_9SPHN</name>
<accession>A0A975CZB0</accession>
<feature type="transmembrane region" description="Helical" evidence="1">
    <location>
        <begin position="32"/>
        <end position="52"/>
    </location>
</feature>
<organism evidence="2 3">
    <name type="scientific">Rhizorhabdus wittichii</name>
    <dbReference type="NCBI Taxonomy" id="160791"/>
    <lineage>
        <taxon>Bacteria</taxon>
        <taxon>Pseudomonadati</taxon>
        <taxon>Pseudomonadota</taxon>
        <taxon>Alphaproteobacteria</taxon>
        <taxon>Sphingomonadales</taxon>
        <taxon>Sphingomonadaceae</taxon>
        <taxon>Rhizorhabdus</taxon>
    </lineage>
</organism>
<dbReference type="AlphaFoldDB" id="A0A975CZB0"/>
<dbReference type="EMBL" id="CP059319">
    <property type="protein sequence ID" value="QTH19819.1"/>
    <property type="molecule type" value="Genomic_DNA"/>
</dbReference>
<sequence>MSAVQKHLFYGTLLTLAFIGSLSAIFREDLVAKVIAGACSTTLFVLAALLYCREHKRLP</sequence>
<dbReference type="Proteomes" id="UP000664914">
    <property type="component" value="Chromosome"/>
</dbReference>
<gene>
    <name evidence="2" type="ORF">HRJ34_15760</name>
</gene>
<keyword evidence="1" id="KW-0812">Transmembrane</keyword>
<evidence type="ECO:0000256" key="1">
    <source>
        <dbReference type="SAM" id="Phobius"/>
    </source>
</evidence>